<dbReference type="RefSeq" id="WP_416207050.1">
    <property type="nucleotide sequence ID" value="NZ_JBBKTX010000024.1"/>
</dbReference>
<protein>
    <submittedName>
        <fullName evidence="2">Roadblock/LC7 domain-containing protein</fullName>
    </submittedName>
</protein>
<comment type="caution">
    <text evidence="2">The sequence shown here is derived from an EMBL/GenBank/DDBJ whole genome shotgun (WGS) entry which is preliminary data.</text>
</comment>
<name>A0ABW8NMJ8_9GAMM</name>
<proteinExistence type="predicted"/>
<gene>
    <name evidence="2" type="ORF">WG929_16915</name>
</gene>
<evidence type="ECO:0000259" key="1">
    <source>
        <dbReference type="SMART" id="SM00960"/>
    </source>
</evidence>
<dbReference type="EMBL" id="JBBKTX010000024">
    <property type="protein sequence ID" value="MFK4754096.1"/>
    <property type="molecule type" value="Genomic_DNA"/>
</dbReference>
<evidence type="ECO:0000313" key="3">
    <source>
        <dbReference type="Proteomes" id="UP001620597"/>
    </source>
</evidence>
<organism evidence="2 3">
    <name type="scientific">Oceanobacter antarcticus</name>
    <dbReference type="NCBI Taxonomy" id="3133425"/>
    <lineage>
        <taxon>Bacteria</taxon>
        <taxon>Pseudomonadati</taxon>
        <taxon>Pseudomonadota</taxon>
        <taxon>Gammaproteobacteria</taxon>
        <taxon>Oceanospirillales</taxon>
        <taxon>Oceanospirillaceae</taxon>
        <taxon>Oceanobacter</taxon>
    </lineage>
</organism>
<dbReference type="Proteomes" id="UP001620597">
    <property type="component" value="Unassembled WGS sequence"/>
</dbReference>
<dbReference type="SUPFAM" id="SSF103196">
    <property type="entry name" value="Roadblock/LC7 domain"/>
    <property type="match status" value="1"/>
</dbReference>
<dbReference type="Pfam" id="PF03259">
    <property type="entry name" value="Robl_LC7"/>
    <property type="match status" value="1"/>
</dbReference>
<dbReference type="Gene3D" id="3.30.450.30">
    <property type="entry name" value="Dynein light chain 2a, cytoplasmic"/>
    <property type="match status" value="1"/>
</dbReference>
<reference evidence="2 3" key="1">
    <citation type="submission" date="2024-03" db="EMBL/GenBank/DDBJ databases">
        <title>High-quality draft genome sequence of Oceanobacter sp. wDCs-4.</title>
        <authorList>
            <person name="Dong C."/>
        </authorList>
    </citation>
    <scope>NUCLEOTIDE SEQUENCE [LARGE SCALE GENOMIC DNA]</scope>
    <source>
        <strain evidence="3">wDCs-4</strain>
    </source>
</reference>
<dbReference type="SMART" id="SM00960">
    <property type="entry name" value="Robl_LC7"/>
    <property type="match status" value="1"/>
</dbReference>
<feature type="domain" description="Roadblock/LAMTOR2" evidence="1">
    <location>
        <begin position="19"/>
        <end position="108"/>
    </location>
</feature>
<sequence>MSPIIDPHYSEANSIAGTLKQFVNQSASRGSVKAAAVMTREGRMLGAALDNDTNEDIFAAMNASLLMLAQKATDEMCIGEFRQMVVLGAAGIMHLTELGDGIVLAVATGASANLGRVMLDTRQISVRLRRCLDSPGSIQHAS</sequence>
<evidence type="ECO:0000313" key="2">
    <source>
        <dbReference type="EMBL" id="MFK4754096.1"/>
    </source>
</evidence>
<accession>A0ABW8NMJ8</accession>
<dbReference type="InterPro" id="IPR004942">
    <property type="entry name" value="Roadblock/LAMTOR2_dom"/>
</dbReference>
<keyword evidence="3" id="KW-1185">Reference proteome</keyword>